<gene>
    <name evidence="1" type="ORF">EFY87_03640</name>
</gene>
<accession>A0A3M9MIX5</accession>
<dbReference type="Gene3D" id="3.40.50.300">
    <property type="entry name" value="P-loop containing nucleotide triphosphate hydrolases"/>
    <property type="match status" value="2"/>
</dbReference>
<dbReference type="EMBL" id="RJJQ01000002">
    <property type="protein sequence ID" value="RNI24793.1"/>
    <property type="molecule type" value="Genomic_DNA"/>
</dbReference>
<dbReference type="OrthoDB" id="9804380at2"/>
<reference evidence="1 2" key="1">
    <citation type="submission" date="2018-11" db="EMBL/GenBank/DDBJ databases">
        <title>Draft genome of Simplicispira Flexivirga sp. BO-16.</title>
        <authorList>
            <person name="Im W.T."/>
        </authorList>
    </citation>
    <scope>NUCLEOTIDE SEQUENCE [LARGE SCALE GENOMIC DNA]</scope>
    <source>
        <strain evidence="1 2">BO-16</strain>
    </source>
</reference>
<organism evidence="1 2">
    <name type="scientific">Flexivirga caeni</name>
    <dbReference type="NCBI Taxonomy" id="2294115"/>
    <lineage>
        <taxon>Bacteria</taxon>
        <taxon>Bacillati</taxon>
        <taxon>Actinomycetota</taxon>
        <taxon>Actinomycetes</taxon>
        <taxon>Micrococcales</taxon>
        <taxon>Dermacoccaceae</taxon>
        <taxon>Flexivirga</taxon>
    </lineage>
</organism>
<keyword evidence="2" id="KW-1185">Reference proteome</keyword>
<keyword evidence="1" id="KW-0547">Nucleotide-binding</keyword>
<protein>
    <submittedName>
        <fullName evidence="1">ATP-binding protein</fullName>
    </submittedName>
</protein>
<keyword evidence="1" id="KW-0067">ATP-binding</keyword>
<proteinExistence type="predicted"/>
<dbReference type="GO" id="GO:0005524">
    <property type="term" value="F:ATP binding"/>
    <property type="evidence" value="ECO:0007669"/>
    <property type="project" value="UniProtKB-KW"/>
</dbReference>
<evidence type="ECO:0000313" key="2">
    <source>
        <dbReference type="Proteomes" id="UP000271678"/>
    </source>
</evidence>
<evidence type="ECO:0000313" key="1">
    <source>
        <dbReference type="EMBL" id="RNI24793.1"/>
    </source>
</evidence>
<dbReference type="InterPro" id="IPR027417">
    <property type="entry name" value="P-loop_NTPase"/>
</dbReference>
<comment type="caution">
    <text evidence="1">The sequence shown here is derived from an EMBL/GenBank/DDBJ whole genome shotgun (WGS) entry which is preliminary data.</text>
</comment>
<dbReference type="SUPFAM" id="SSF52540">
    <property type="entry name" value="P-loop containing nucleoside triphosphate hydrolases"/>
    <property type="match status" value="1"/>
</dbReference>
<dbReference type="RefSeq" id="WP_123270083.1">
    <property type="nucleotide sequence ID" value="NZ_RJJQ01000002.1"/>
</dbReference>
<dbReference type="AlphaFoldDB" id="A0A3M9MIX5"/>
<dbReference type="Proteomes" id="UP000271678">
    <property type="component" value="Unassembled WGS sequence"/>
</dbReference>
<sequence length="505" mass="54884">MRRRVKAGAGRDVATLLSDFGHEVPRLPQEAPAPKEPRLFRHAPRGGALRAGRGHGPVTAPVASWRMTSEQAPVFWPFIAAPGLPPTGAQMGIDQLSGGSFFADPLGWTLDDSIPVTNGNIFEFGKPGRGKSGTTKAFCLRMMDFNYRTLVSGDPKDEYEPLCRALNVEPFAVGHGMPARINPISFGPLGEGWADLTPQEAQRRASIVFGRWLTLVRGLVGSQKIGDKHVPFGPTDETVVKAALQILTGYSSGQSQLVEVTIPELWELLNNPTAQLIEDCRYSSERHFWDETRLLRDALGQLVSGALAGLFDDHTTIQVDWKAPIQSLSLSRLEPLGDEAVGIALTCLNSWARGMREMSSPGDLRIVVRDESWKQLRLGTEAVKSFDADLRLSRTHGDIQFAVGHKPSDLLSAGDAGSQAVAIAKDLLHLADIKILLGQDAGVADELERLLELGPIARKLVTGWGMQGKGRAVWCVGEQMYKVQTVLHPIEKDLTYTNDAIAAAA</sequence>
<name>A0A3M9MIX5_9MICO</name>